<feature type="transmembrane region" description="Helical" evidence="7">
    <location>
        <begin position="384"/>
        <end position="402"/>
    </location>
</feature>
<evidence type="ECO:0000313" key="10">
    <source>
        <dbReference type="Proteomes" id="UP000581688"/>
    </source>
</evidence>
<keyword evidence="2" id="KW-0813">Transport</keyword>
<feature type="transmembrane region" description="Helical" evidence="7">
    <location>
        <begin position="355"/>
        <end position="378"/>
    </location>
</feature>
<dbReference type="GO" id="GO:0005886">
    <property type="term" value="C:plasma membrane"/>
    <property type="evidence" value="ECO:0007669"/>
    <property type="project" value="UniProtKB-SubCell"/>
</dbReference>
<keyword evidence="5 7" id="KW-1133">Transmembrane helix</keyword>
<keyword evidence="4 7" id="KW-0812">Transmembrane</keyword>
<feature type="transmembrane region" description="Helical" evidence="7">
    <location>
        <begin position="75"/>
        <end position="93"/>
    </location>
</feature>
<evidence type="ECO:0000313" key="9">
    <source>
        <dbReference type="EMBL" id="MBB6454634.1"/>
    </source>
</evidence>
<dbReference type="CDD" id="cd17329">
    <property type="entry name" value="MFS_MdtH_MDR_like"/>
    <property type="match status" value="1"/>
</dbReference>
<dbReference type="PANTHER" id="PTHR23517">
    <property type="entry name" value="RESISTANCE PROTEIN MDTM, PUTATIVE-RELATED-RELATED"/>
    <property type="match status" value="1"/>
</dbReference>
<feature type="transmembrane region" description="Helical" evidence="7">
    <location>
        <begin position="295"/>
        <end position="310"/>
    </location>
</feature>
<dbReference type="PROSITE" id="PS50850">
    <property type="entry name" value="MFS"/>
    <property type="match status" value="1"/>
</dbReference>
<dbReference type="InterPro" id="IPR036259">
    <property type="entry name" value="MFS_trans_sf"/>
</dbReference>
<dbReference type="GO" id="GO:0022857">
    <property type="term" value="F:transmembrane transporter activity"/>
    <property type="evidence" value="ECO:0007669"/>
    <property type="project" value="InterPro"/>
</dbReference>
<dbReference type="RefSeq" id="WP_174497137.1">
    <property type="nucleotide sequence ID" value="NZ_CADDWK010000012.1"/>
</dbReference>
<reference evidence="9 10" key="1">
    <citation type="submission" date="2020-08" db="EMBL/GenBank/DDBJ databases">
        <title>Genomic Encyclopedia of Type Strains, Phase IV (KMG-IV): sequencing the most valuable type-strain genomes for metagenomic binning, comparative biology and taxonomic classification.</title>
        <authorList>
            <person name="Goeker M."/>
        </authorList>
    </citation>
    <scope>NUCLEOTIDE SEQUENCE [LARGE SCALE GENOMIC DNA]</scope>
    <source>
        <strain evidence="9 10">DSM 19612</strain>
    </source>
</reference>
<dbReference type="Proteomes" id="UP000581688">
    <property type="component" value="Unassembled WGS sequence"/>
</dbReference>
<dbReference type="EMBL" id="JACHGH010000011">
    <property type="protein sequence ID" value="MBB6454634.1"/>
    <property type="molecule type" value="Genomic_DNA"/>
</dbReference>
<name>A0A841Q8J2_9BACI</name>
<dbReference type="InterPro" id="IPR005829">
    <property type="entry name" value="Sugar_transporter_CS"/>
</dbReference>
<evidence type="ECO:0000256" key="1">
    <source>
        <dbReference type="ARBA" id="ARBA00004651"/>
    </source>
</evidence>
<dbReference type="SUPFAM" id="SSF103473">
    <property type="entry name" value="MFS general substrate transporter"/>
    <property type="match status" value="1"/>
</dbReference>
<proteinExistence type="predicted"/>
<evidence type="ECO:0000256" key="7">
    <source>
        <dbReference type="SAM" id="Phobius"/>
    </source>
</evidence>
<evidence type="ECO:0000256" key="5">
    <source>
        <dbReference type="ARBA" id="ARBA00022989"/>
    </source>
</evidence>
<evidence type="ECO:0000256" key="6">
    <source>
        <dbReference type="ARBA" id="ARBA00023136"/>
    </source>
</evidence>
<organism evidence="9 10">
    <name type="scientific">Salirhabdus euzebyi</name>
    <dbReference type="NCBI Taxonomy" id="394506"/>
    <lineage>
        <taxon>Bacteria</taxon>
        <taxon>Bacillati</taxon>
        <taxon>Bacillota</taxon>
        <taxon>Bacilli</taxon>
        <taxon>Bacillales</taxon>
        <taxon>Bacillaceae</taxon>
        <taxon>Salirhabdus</taxon>
    </lineage>
</organism>
<evidence type="ECO:0000259" key="8">
    <source>
        <dbReference type="PROSITE" id="PS50850"/>
    </source>
</evidence>
<dbReference type="InterPro" id="IPR050171">
    <property type="entry name" value="MFS_Transporters"/>
</dbReference>
<dbReference type="InterPro" id="IPR020846">
    <property type="entry name" value="MFS_dom"/>
</dbReference>
<keyword evidence="10" id="KW-1185">Reference proteome</keyword>
<comment type="caution">
    <text evidence="9">The sequence shown here is derived from an EMBL/GenBank/DDBJ whole genome shotgun (WGS) entry which is preliminary data.</text>
</comment>
<evidence type="ECO:0000256" key="3">
    <source>
        <dbReference type="ARBA" id="ARBA00022475"/>
    </source>
</evidence>
<feature type="transmembrane region" description="Helical" evidence="7">
    <location>
        <begin position="168"/>
        <end position="193"/>
    </location>
</feature>
<dbReference type="PANTHER" id="PTHR23517:SF3">
    <property type="entry name" value="INTEGRAL MEMBRANE TRANSPORT PROTEIN"/>
    <property type="match status" value="1"/>
</dbReference>
<accession>A0A841Q8J2</accession>
<feature type="transmembrane region" description="Helical" evidence="7">
    <location>
        <begin position="42"/>
        <end position="63"/>
    </location>
</feature>
<evidence type="ECO:0000256" key="2">
    <source>
        <dbReference type="ARBA" id="ARBA00022448"/>
    </source>
</evidence>
<gene>
    <name evidence="9" type="ORF">HNQ94_003123</name>
</gene>
<protein>
    <submittedName>
        <fullName evidence="9">DHA1 family multidrug resistance protein B-like MFS transporter</fullName>
    </submittedName>
</protein>
<dbReference type="PROSITE" id="PS00216">
    <property type="entry name" value="SUGAR_TRANSPORT_1"/>
    <property type="match status" value="1"/>
</dbReference>
<feature type="transmembrane region" description="Helical" evidence="7">
    <location>
        <begin position="270"/>
        <end position="288"/>
    </location>
</feature>
<keyword evidence="3" id="KW-1003">Cell membrane</keyword>
<sequence>MARFRNYHRNIKIRIAHIFFSDIVAGAIFPFMAIYFSQHFGAKLTGILLVVNVIIGMIVGLYGGYYADQVGRKKLMVLAGLIRMVAFIVMAIANSPILTSPELTFLMALLVGASLGLDGPAADAMIIDITKPKERKGVYSLIYWSFNLAFAVGGIIGALTFKNYLFELLILLSFTSFLANILVIFFIKETLLIKEAKTKQKKIIRSMVKSYKEVASDKLFLYFVLAGMLMQSVENQMENYIGVRLNDEMPTQPIFHFDVTGVEMVGFLKAENTIIVVLLTVFITRWIMKFREDRTLLTAIFIFTVGYTVVSYVNNIWVLFFFMTVATIGELMRVPIQSDFLASIPTDDKRSSYMAINGLVFNGSMMLSAIYISLGAIFSKELMTFLIFALGMSSLLIIRRILPDLKKRREFQQS</sequence>
<dbReference type="Gene3D" id="1.20.1250.20">
    <property type="entry name" value="MFS general substrate transporter like domains"/>
    <property type="match status" value="1"/>
</dbReference>
<dbReference type="InterPro" id="IPR011701">
    <property type="entry name" value="MFS"/>
</dbReference>
<dbReference type="AlphaFoldDB" id="A0A841Q8J2"/>
<comment type="subcellular location">
    <subcellularLocation>
        <location evidence="1">Cell membrane</location>
        <topology evidence="1">Multi-pass membrane protein</topology>
    </subcellularLocation>
</comment>
<feature type="transmembrane region" description="Helical" evidence="7">
    <location>
        <begin position="15"/>
        <end position="36"/>
    </location>
</feature>
<keyword evidence="6 7" id="KW-0472">Membrane</keyword>
<feature type="transmembrane region" description="Helical" evidence="7">
    <location>
        <begin position="141"/>
        <end position="162"/>
    </location>
</feature>
<feature type="transmembrane region" description="Helical" evidence="7">
    <location>
        <begin position="105"/>
        <end position="129"/>
    </location>
</feature>
<evidence type="ECO:0000256" key="4">
    <source>
        <dbReference type="ARBA" id="ARBA00022692"/>
    </source>
</evidence>
<feature type="domain" description="Major facilitator superfamily (MFS) profile" evidence="8">
    <location>
        <begin position="1"/>
        <end position="406"/>
    </location>
</feature>
<dbReference type="Pfam" id="PF07690">
    <property type="entry name" value="MFS_1"/>
    <property type="match status" value="1"/>
</dbReference>